<dbReference type="Pfam" id="PF14525">
    <property type="entry name" value="AraC_binding_2"/>
    <property type="match status" value="1"/>
</dbReference>
<dbReference type="EMBL" id="BAABFR010000025">
    <property type="protein sequence ID" value="GAA4391321.1"/>
    <property type="molecule type" value="Genomic_DNA"/>
</dbReference>
<dbReference type="Pfam" id="PF12833">
    <property type="entry name" value="HTH_18"/>
    <property type="match status" value="1"/>
</dbReference>
<dbReference type="SMART" id="SM00342">
    <property type="entry name" value="HTH_ARAC"/>
    <property type="match status" value="1"/>
</dbReference>
<dbReference type="PANTHER" id="PTHR46796:SF6">
    <property type="entry name" value="ARAC SUBFAMILY"/>
    <property type="match status" value="1"/>
</dbReference>
<accession>A0ABP8JI95</accession>
<evidence type="ECO:0000256" key="1">
    <source>
        <dbReference type="ARBA" id="ARBA00023015"/>
    </source>
</evidence>
<keyword evidence="1" id="KW-0805">Transcription regulation</keyword>
<keyword evidence="3" id="KW-0804">Transcription</keyword>
<dbReference type="InterPro" id="IPR050204">
    <property type="entry name" value="AraC_XylS_family_regulators"/>
</dbReference>
<gene>
    <name evidence="5" type="ORF">GCM10023147_20140</name>
</gene>
<organism evidence="5 6">
    <name type="scientific">Tsukamurella soli</name>
    <dbReference type="NCBI Taxonomy" id="644556"/>
    <lineage>
        <taxon>Bacteria</taxon>
        <taxon>Bacillati</taxon>
        <taxon>Actinomycetota</taxon>
        <taxon>Actinomycetes</taxon>
        <taxon>Mycobacteriales</taxon>
        <taxon>Tsukamurellaceae</taxon>
        <taxon>Tsukamurella</taxon>
    </lineage>
</organism>
<dbReference type="PROSITE" id="PS00041">
    <property type="entry name" value="HTH_ARAC_FAMILY_1"/>
    <property type="match status" value="1"/>
</dbReference>
<evidence type="ECO:0000313" key="5">
    <source>
        <dbReference type="EMBL" id="GAA4391321.1"/>
    </source>
</evidence>
<keyword evidence="2" id="KW-0238">DNA-binding</keyword>
<protein>
    <submittedName>
        <fullName evidence="5">Helix-turn-helix domain-containing protein</fullName>
    </submittedName>
</protein>
<reference evidence="6" key="1">
    <citation type="journal article" date="2019" name="Int. J. Syst. Evol. Microbiol.">
        <title>The Global Catalogue of Microorganisms (GCM) 10K type strain sequencing project: providing services to taxonomists for standard genome sequencing and annotation.</title>
        <authorList>
            <consortium name="The Broad Institute Genomics Platform"/>
            <consortium name="The Broad Institute Genome Sequencing Center for Infectious Disease"/>
            <person name="Wu L."/>
            <person name="Ma J."/>
        </authorList>
    </citation>
    <scope>NUCLEOTIDE SEQUENCE [LARGE SCALE GENOMIC DNA]</scope>
    <source>
        <strain evidence="6">JCM 17688</strain>
    </source>
</reference>
<comment type="caution">
    <text evidence="5">The sequence shown here is derived from an EMBL/GenBank/DDBJ whole genome shotgun (WGS) entry which is preliminary data.</text>
</comment>
<evidence type="ECO:0000256" key="3">
    <source>
        <dbReference type="ARBA" id="ARBA00023163"/>
    </source>
</evidence>
<dbReference type="InterPro" id="IPR009057">
    <property type="entry name" value="Homeodomain-like_sf"/>
</dbReference>
<dbReference type="PANTHER" id="PTHR46796">
    <property type="entry name" value="HTH-TYPE TRANSCRIPTIONAL ACTIVATOR RHAS-RELATED"/>
    <property type="match status" value="1"/>
</dbReference>
<dbReference type="Proteomes" id="UP001500635">
    <property type="component" value="Unassembled WGS sequence"/>
</dbReference>
<dbReference type="Gene3D" id="1.10.10.60">
    <property type="entry name" value="Homeodomain-like"/>
    <property type="match status" value="1"/>
</dbReference>
<name>A0ABP8JI95_9ACTN</name>
<sequence>MSFGTRFDSADVARADRFDAWCETVRSSFVPLRAATAEPAEFTGRLVAQAMGGLAISTVAASRVTVSRTRREIAADDPGFVKVGLQLAGSGTVVQDGRATVLGAGDFAVYDTSRPYRLDYGDPFAVFVVMVPAARLRIPRPRLAELTAVRFDGRSGLPALVSRLLAELGRQLETLPVRSDPVVGDAVLDLLTAALADRIDAAPAGDARRRSLLLEIQTGIAARLSDPGLTVREIAAEHHVSVRYLQKLFGEHGETVSGWIRSRRIERISHDLANPALAGATVSAIGARWGIASAAALSRMFRAEVGCTPSEYRVHRLD</sequence>
<dbReference type="SUPFAM" id="SSF46689">
    <property type="entry name" value="Homeodomain-like"/>
    <property type="match status" value="1"/>
</dbReference>
<evidence type="ECO:0000313" key="6">
    <source>
        <dbReference type="Proteomes" id="UP001500635"/>
    </source>
</evidence>
<keyword evidence="6" id="KW-1185">Reference proteome</keyword>
<dbReference type="PROSITE" id="PS01124">
    <property type="entry name" value="HTH_ARAC_FAMILY_2"/>
    <property type="match status" value="1"/>
</dbReference>
<proteinExistence type="predicted"/>
<evidence type="ECO:0000256" key="2">
    <source>
        <dbReference type="ARBA" id="ARBA00023125"/>
    </source>
</evidence>
<dbReference type="RefSeq" id="WP_344994607.1">
    <property type="nucleotide sequence ID" value="NZ_BAABFR010000025.1"/>
</dbReference>
<feature type="domain" description="HTH araC/xylS-type" evidence="4">
    <location>
        <begin position="214"/>
        <end position="315"/>
    </location>
</feature>
<evidence type="ECO:0000259" key="4">
    <source>
        <dbReference type="PROSITE" id="PS01124"/>
    </source>
</evidence>
<dbReference type="InterPro" id="IPR018062">
    <property type="entry name" value="HTH_AraC-typ_CS"/>
</dbReference>
<dbReference type="InterPro" id="IPR018060">
    <property type="entry name" value="HTH_AraC"/>
</dbReference>
<dbReference type="InterPro" id="IPR035418">
    <property type="entry name" value="AraC-bd_2"/>
</dbReference>